<accession>A0ABR2TJ51</accession>
<proteinExistence type="predicted"/>
<dbReference type="EMBL" id="JBBPBN010000005">
    <property type="protein sequence ID" value="KAK9037237.1"/>
    <property type="molecule type" value="Genomic_DNA"/>
</dbReference>
<keyword evidence="2" id="KW-1185">Reference proteome</keyword>
<dbReference type="Proteomes" id="UP001396334">
    <property type="component" value="Unassembled WGS sequence"/>
</dbReference>
<sequence>MRRTRRVSDGQCNTVVGLGGWVCDRGAWWCAAGQGPPGCATEGPGGVLLLHLGAAGQGAPGCATEGPGEREEEAGAGEKLVFQRVQILVSVMKKGLHPQMQWISYLQLKDRLLSSTVVTGWRSRMTPTTQRKMINKFRLSMAYSIVNVSS</sequence>
<comment type="caution">
    <text evidence="1">The sequence shown here is derived from an EMBL/GenBank/DDBJ whole genome shotgun (WGS) entry which is preliminary data.</text>
</comment>
<evidence type="ECO:0000313" key="1">
    <source>
        <dbReference type="EMBL" id="KAK9037237.1"/>
    </source>
</evidence>
<evidence type="ECO:0000313" key="2">
    <source>
        <dbReference type="Proteomes" id="UP001396334"/>
    </source>
</evidence>
<reference evidence="1 2" key="1">
    <citation type="journal article" date="2024" name="G3 (Bethesda)">
        <title>Genome assembly of Hibiscus sabdariffa L. provides insights into metabolisms of medicinal natural products.</title>
        <authorList>
            <person name="Kim T."/>
        </authorList>
    </citation>
    <scope>NUCLEOTIDE SEQUENCE [LARGE SCALE GENOMIC DNA]</scope>
    <source>
        <strain evidence="1">TK-2024</strain>
        <tissue evidence="1">Old leaves</tissue>
    </source>
</reference>
<name>A0ABR2TJ51_9ROSI</name>
<gene>
    <name evidence="1" type="ORF">V6N11_022156</name>
</gene>
<organism evidence="1 2">
    <name type="scientific">Hibiscus sabdariffa</name>
    <name type="common">roselle</name>
    <dbReference type="NCBI Taxonomy" id="183260"/>
    <lineage>
        <taxon>Eukaryota</taxon>
        <taxon>Viridiplantae</taxon>
        <taxon>Streptophyta</taxon>
        <taxon>Embryophyta</taxon>
        <taxon>Tracheophyta</taxon>
        <taxon>Spermatophyta</taxon>
        <taxon>Magnoliopsida</taxon>
        <taxon>eudicotyledons</taxon>
        <taxon>Gunneridae</taxon>
        <taxon>Pentapetalae</taxon>
        <taxon>rosids</taxon>
        <taxon>malvids</taxon>
        <taxon>Malvales</taxon>
        <taxon>Malvaceae</taxon>
        <taxon>Malvoideae</taxon>
        <taxon>Hibiscus</taxon>
    </lineage>
</organism>
<protein>
    <submittedName>
        <fullName evidence="1">Uncharacterized protein</fullName>
    </submittedName>
</protein>